<organism evidence="3 4">
    <name type="scientific">Ranitomeya imitator</name>
    <name type="common">mimic poison frog</name>
    <dbReference type="NCBI Taxonomy" id="111125"/>
    <lineage>
        <taxon>Eukaryota</taxon>
        <taxon>Metazoa</taxon>
        <taxon>Chordata</taxon>
        <taxon>Craniata</taxon>
        <taxon>Vertebrata</taxon>
        <taxon>Euteleostomi</taxon>
        <taxon>Amphibia</taxon>
        <taxon>Batrachia</taxon>
        <taxon>Anura</taxon>
        <taxon>Neobatrachia</taxon>
        <taxon>Hyloidea</taxon>
        <taxon>Dendrobatidae</taxon>
        <taxon>Dendrobatinae</taxon>
        <taxon>Ranitomeya</taxon>
    </lineage>
</organism>
<protein>
    <recommendedName>
        <fullName evidence="2">UPAR/Ly6 domain-containing protein</fullName>
    </recommendedName>
</protein>
<feature type="domain" description="UPAR/Ly6" evidence="2">
    <location>
        <begin position="19"/>
        <end position="53"/>
    </location>
</feature>
<dbReference type="SUPFAM" id="SSF57302">
    <property type="entry name" value="Snake toxin-like"/>
    <property type="match status" value="1"/>
</dbReference>
<dbReference type="InterPro" id="IPR045860">
    <property type="entry name" value="Snake_toxin-like_sf"/>
</dbReference>
<feature type="chain" id="PRO_5045311833" description="UPAR/Ly6 domain-containing protein" evidence="1">
    <location>
        <begin position="20"/>
        <end position="84"/>
    </location>
</feature>
<feature type="signal peptide" evidence="1">
    <location>
        <begin position="1"/>
        <end position="19"/>
    </location>
</feature>
<reference evidence="3" key="1">
    <citation type="submission" date="2023-07" db="EMBL/GenBank/DDBJ databases">
        <authorList>
            <person name="Stuckert A."/>
        </authorList>
    </citation>
    <scope>NUCLEOTIDE SEQUENCE</scope>
</reference>
<evidence type="ECO:0000313" key="3">
    <source>
        <dbReference type="EMBL" id="CAJ0964814.1"/>
    </source>
</evidence>
<dbReference type="Pfam" id="PF00021">
    <property type="entry name" value="UPAR_LY6"/>
    <property type="match status" value="1"/>
</dbReference>
<evidence type="ECO:0000259" key="2">
    <source>
        <dbReference type="Pfam" id="PF00021"/>
    </source>
</evidence>
<proteinExistence type="predicted"/>
<sequence>MKVLFLLTLVLSLPLGSKTLRCHSCVASNEEECYRQGTHVCPQYAEVCSTITAPRRVVVFNDMVWFYMQLTEEWEKKNSKGSER</sequence>
<comment type="caution">
    <text evidence="3">The sequence shown here is derived from an EMBL/GenBank/DDBJ whole genome shotgun (WGS) entry which is preliminary data.</text>
</comment>
<accession>A0ABN9MHH8</accession>
<gene>
    <name evidence="3" type="ORF">RIMI_LOCUS19631288</name>
</gene>
<keyword evidence="4" id="KW-1185">Reference proteome</keyword>
<evidence type="ECO:0000256" key="1">
    <source>
        <dbReference type="SAM" id="SignalP"/>
    </source>
</evidence>
<keyword evidence="1" id="KW-0732">Signal</keyword>
<name>A0ABN9MHH8_9NEOB</name>
<dbReference type="EMBL" id="CAUEEQ010063270">
    <property type="protein sequence ID" value="CAJ0964814.1"/>
    <property type="molecule type" value="Genomic_DNA"/>
</dbReference>
<dbReference type="InterPro" id="IPR016054">
    <property type="entry name" value="LY6_UPA_recep-like"/>
</dbReference>
<evidence type="ECO:0000313" key="4">
    <source>
        <dbReference type="Proteomes" id="UP001176940"/>
    </source>
</evidence>
<dbReference type="Proteomes" id="UP001176940">
    <property type="component" value="Unassembled WGS sequence"/>
</dbReference>